<name>A0A4C1VGX9_EUMVA</name>
<protein>
    <submittedName>
        <fullName evidence="1">Uncharacterized protein</fullName>
    </submittedName>
</protein>
<organism evidence="1 2">
    <name type="scientific">Eumeta variegata</name>
    <name type="common">Bagworm moth</name>
    <name type="synonym">Eumeta japonica</name>
    <dbReference type="NCBI Taxonomy" id="151549"/>
    <lineage>
        <taxon>Eukaryota</taxon>
        <taxon>Metazoa</taxon>
        <taxon>Ecdysozoa</taxon>
        <taxon>Arthropoda</taxon>
        <taxon>Hexapoda</taxon>
        <taxon>Insecta</taxon>
        <taxon>Pterygota</taxon>
        <taxon>Neoptera</taxon>
        <taxon>Endopterygota</taxon>
        <taxon>Lepidoptera</taxon>
        <taxon>Glossata</taxon>
        <taxon>Ditrysia</taxon>
        <taxon>Tineoidea</taxon>
        <taxon>Psychidae</taxon>
        <taxon>Oiketicinae</taxon>
        <taxon>Eumeta</taxon>
    </lineage>
</organism>
<proteinExistence type="predicted"/>
<accession>A0A4C1VGX9</accession>
<gene>
    <name evidence="1" type="ORF">EVAR_23771_1</name>
</gene>
<keyword evidence="2" id="KW-1185">Reference proteome</keyword>
<dbReference type="AlphaFoldDB" id="A0A4C1VGX9"/>
<comment type="caution">
    <text evidence="1">The sequence shown here is derived from an EMBL/GenBank/DDBJ whole genome shotgun (WGS) entry which is preliminary data.</text>
</comment>
<evidence type="ECO:0000313" key="1">
    <source>
        <dbReference type="EMBL" id="GBP37721.1"/>
    </source>
</evidence>
<sequence length="69" mass="7660">MSMSRILLRACTISGVGYQLQQVDACLQHVLTCSMQPPADPRICLSTSTRVQFPVGNFLRMCLVGMKRT</sequence>
<evidence type="ECO:0000313" key="2">
    <source>
        <dbReference type="Proteomes" id="UP000299102"/>
    </source>
</evidence>
<reference evidence="1 2" key="1">
    <citation type="journal article" date="2019" name="Commun. Biol.">
        <title>The bagworm genome reveals a unique fibroin gene that provides high tensile strength.</title>
        <authorList>
            <person name="Kono N."/>
            <person name="Nakamura H."/>
            <person name="Ohtoshi R."/>
            <person name="Tomita M."/>
            <person name="Numata K."/>
            <person name="Arakawa K."/>
        </authorList>
    </citation>
    <scope>NUCLEOTIDE SEQUENCE [LARGE SCALE GENOMIC DNA]</scope>
</reference>
<dbReference type="EMBL" id="BGZK01000337">
    <property type="protein sequence ID" value="GBP37721.1"/>
    <property type="molecule type" value="Genomic_DNA"/>
</dbReference>
<dbReference type="Proteomes" id="UP000299102">
    <property type="component" value="Unassembled WGS sequence"/>
</dbReference>